<accession>A0AA40CUH5</accession>
<gene>
    <name evidence="2" type="ORF">B0T16DRAFT_131883</name>
</gene>
<evidence type="ECO:0000256" key="1">
    <source>
        <dbReference type="SAM" id="MobiDB-lite"/>
    </source>
</evidence>
<proteinExistence type="predicted"/>
<evidence type="ECO:0008006" key="4">
    <source>
        <dbReference type="Google" id="ProtNLM"/>
    </source>
</evidence>
<reference evidence="2" key="1">
    <citation type="submission" date="2023-06" db="EMBL/GenBank/DDBJ databases">
        <title>Genome-scale phylogeny and comparative genomics of the fungal order Sordariales.</title>
        <authorList>
            <consortium name="Lawrence Berkeley National Laboratory"/>
            <person name="Hensen N."/>
            <person name="Bonometti L."/>
            <person name="Westerberg I."/>
            <person name="Brannstrom I.O."/>
            <person name="Guillou S."/>
            <person name="Cros-Aarteil S."/>
            <person name="Calhoun S."/>
            <person name="Haridas S."/>
            <person name="Kuo A."/>
            <person name="Mondo S."/>
            <person name="Pangilinan J."/>
            <person name="Riley R."/>
            <person name="Labutti K."/>
            <person name="Andreopoulos B."/>
            <person name="Lipzen A."/>
            <person name="Chen C."/>
            <person name="Yanf M."/>
            <person name="Daum C."/>
            <person name="Ng V."/>
            <person name="Clum A."/>
            <person name="Steindorff A."/>
            <person name="Ohm R."/>
            <person name="Martin F."/>
            <person name="Silar P."/>
            <person name="Natvig D."/>
            <person name="Lalanne C."/>
            <person name="Gautier V."/>
            <person name="Ament-Velasquez S.L."/>
            <person name="Kruys A."/>
            <person name="Hutchinson M.I."/>
            <person name="Powell A.J."/>
            <person name="Barry K."/>
            <person name="Miller A.N."/>
            <person name="Grigoriev I.V."/>
            <person name="Debuchy R."/>
            <person name="Gladieux P."/>
            <person name="Thoren M.H."/>
            <person name="Johannesson H."/>
        </authorList>
    </citation>
    <scope>NUCLEOTIDE SEQUENCE</scope>
    <source>
        <strain evidence="2">SMH2532-1</strain>
    </source>
</reference>
<comment type="caution">
    <text evidence="2">The sequence shown here is derived from an EMBL/GenBank/DDBJ whole genome shotgun (WGS) entry which is preliminary data.</text>
</comment>
<dbReference type="PANTHER" id="PTHR42070">
    <property type="entry name" value="FILAMENT ASSOCIATED PROTEIN, PUTATIVE (AFU_ORTHOLOGUE AFUA_8G06630)-RELATED"/>
    <property type="match status" value="1"/>
</dbReference>
<dbReference type="PANTHER" id="PTHR42070:SF1">
    <property type="entry name" value="FILAMENT ASSOCIATED PROTEIN, PUTATIVE (AFU_ORTHOLOGUE AFUA_8G06630)-RELATED"/>
    <property type="match status" value="1"/>
</dbReference>
<name>A0AA40CUH5_9PEZI</name>
<feature type="region of interest" description="Disordered" evidence="1">
    <location>
        <begin position="66"/>
        <end position="90"/>
    </location>
</feature>
<keyword evidence="3" id="KW-1185">Reference proteome</keyword>
<dbReference type="AlphaFoldDB" id="A0AA40CUH5"/>
<organism evidence="2 3">
    <name type="scientific">Cercophora newfieldiana</name>
    <dbReference type="NCBI Taxonomy" id="92897"/>
    <lineage>
        <taxon>Eukaryota</taxon>
        <taxon>Fungi</taxon>
        <taxon>Dikarya</taxon>
        <taxon>Ascomycota</taxon>
        <taxon>Pezizomycotina</taxon>
        <taxon>Sordariomycetes</taxon>
        <taxon>Sordariomycetidae</taxon>
        <taxon>Sordariales</taxon>
        <taxon>Lasiosphaeriaceae</taxon>
        <taxon>Cercophora</taxon>
    </lineage>
</organism>
<dbReference type="Proteomes" id="UP001174936">
    <property type="component" value="Unassembled WGS sequence"/>
</dbReference>
<dbReference type="EMBL" id="JAULSV010000003">
    <property type="protein sequence ID" value="KAK0649474.1"/>
    <property type="molecule type" value="Genomic_DNA"/>
</dbReference>
<sequence>MPPGTRLRRAYRRGLTCISPPAKCEVIPKLDITKLVNFFPPLPPPISHHPLTTSPHHHVTDQLTPLSQIKTDSSVQQNRESQRRSRARRRELVEDLQRRVAEYERRDARATEAMQVAARSVVEENRRLRALLGSDMRAERTDDSGVGGCEDVPGCCGNATLEAGKALSSEGEGNMARQDQPADKCNGFGKEGCCADEDVDRGSSLGKETATSTTHETSCEEAVAILRELQKGRHIDSEQVRTALGCSSAETCLVKNTRLFQVMDELS</sequence>
<protein>
    <recommendedName>
        <fullName evidence="4">BZIP domain-containing protein</fullName>
    </recommendedName>
</protein>
<evidence type="ECO:0000313" key="3">
    <source>
        <dbReference type="Proteomes" id="UP001174936"/>
    </source>
</evidence>
<evidence type="ECO:0000313" key="2">
    <source>
        <dbReference type="EMBL" id="KAK0649474.1"/>
    </source>
</evidence>